<evidence type="ECO:0000256" key="2">
    <source>
        <dbReference type="ARBA" id="ARBA00022692"/>
    </source>
</evidence>
<feature type="transmembrane region" description="Helical" evidence="5">
    <location>
        <begin position="12"/>
        <end position="28"/>
    </location>
</feature>
<dbReference type="EMBL" id="LODT01000004">
    <property type="protein sequence ID" value="KYR02175.1"/>
    <property type="molecule type" value="Genomic_DNA"/>
</dbReference>
<feature type="signal peptide" evidence="6">
    <location>
        <begin position="1"/>
        <end position="20"/>
    </location>
</feature>
<dbReference type="Proteomes" id="UP000076078">
    <property type="component" value="Unassembled WGS sequence"/>
</dbReference>
<keyword evidence="3 5" id="KW-1133">Transmembrane helix</keyword>
<evidence type="ECO:0000259" key="7">
    <source>
        <dbReference type="SMART" id="SM00752"/>
    </source>
</evidence>
<sequence length="705" mass="82428">MQQMFGMDLRSIALFRMVMALCVIGDVIERMTDLTIMYTEDGIMPHHVLVNMFHNNYFFSIHMVNTSWFAQCTLFLLHIGFAFMMLIGYRTKTFSILTWFMTISLQASNNVVNHGGDVFFRMMLFINIFLPTGQMYSVDTATFANSFDNSQKPLRDRPESENSQKISVEFSNGNGHQHYTKANYSYQGYRPLTTEYSNQRYRVLSFATLAILVQMGSMYVASYFHKYGEEWKNGEAAFYALTLDYFATDFAKFLVQFREPLRLMTMAVYKWELCGIFFMSIPFFTDYFRLFAALGFFMLHLGFVSCLRLGLFFFVTAFAQVINIPPFVWDNIFNWLDKRILKGQRPLKVYYNTTSPLSQYTTLTLKTFFILPNTVEFSPMETMVPDDCVSLRPVNVSTPDGEFSSSSEDDNIEDTENIKNIDENGKLINKKYFNQRADIKSLYLYDDWLVTIDEKGIKRTNLQGLWLVCSKSPILFPLVWIFSVISDQLIGKIVQFIHVKSQQYQIRENRSLYQDRKQPVKPRSRIFGYGNNIWMAFICWFILAFNFNNFQYMSLGYRPVLNNMALVLRLDQAWGMFSPSPPKIHWWTVIHGVLVDGTPVELFKNEGIFNFEINTDVSYDKPDPFYKSYGNHRWLKYWEGFCRPNSELLRLALGRYICKQFNSKHSGGDQLKRFSIYFVYELQNLDGSLTPANHEAQTDHICLDS</sequence>
<accession>A0A152A7R6</accession>
<organism evidence="8 9">
    <name type="scientific">Tieghemostelium lacteum</name>
    <name type="common">Slime mold</name>
    <name type="synonym">Dictyostelium lacteum</name>
    <dbReference type="NCBI Taxonomy" id="361077"/>
    <lineage>
        <taxon>Eukaryota</taxon>
        <taxon>Amoebozoa</taxon>
        <taxon>Evosea</taxon>
        <taxon>Eumycetozoa</taxon>
        <taxon>Dictyostelia</taxon>
        <taxon>Dictyosteliales</taxon>
        <taxon>Raperosteliaceae</taxon>
        <taxon>Tieghemostelium</taxon>
    </lineage>
</organism>
<protein>
    <recommendedName>
        <fullName evidence="7">HTTM-like domain-containing protein</fullName>
    </recommendedName>
</protein>
<feature type="transmembrane region" description="Helical" evidence="5">
    <location>
        <begin position="236"/>
        <end position="255"/>
    </location>
</feature>
<dbReference type="GO" id="GO:0012505">
    <property type="term" value="C:endomembrane system"/>
    <property type="evidence" value="ECO:0007669"/>
    <property type="project" value="UniProtKB-SubCell"/>
</dbReference>
<dbReference type="InterPro" id="IPR011020">
    <property type="entry name" value="HTTM-like"/>
</dbReference>
<reference evidence="8 9" key="1">
    <citation type="submission" date="2015-12" db="EMBL/GenBank/DDBJ databases">
        <title>Dictyostelia acquired genes for synthesis and detection of signals that induce cell-type specialization by lateral gene transfer from prokaryotes.</title>
        <authorList>
            <person name="Gloeckner G."/>
            <person name="Schaap P."/>
        </authorList>
    </citation>
    <scope>NUCLEOTIDE SEQUENCE [LARGE SCALE GENOMIC DNA]</scope>
    <source>
        <strain evidence="8 9">TK</strain>
    </source>
</reference>
<comment type="subcellular location">
    <subcellularLocation>
        <location evidence="1">Endomembrane system</location>
        <topology evidence="1">Multi-pass membrane protein</topology>
    </subcellularLocation>
</comment>
<keyword evidence="4 5" id="KW-0472">Membrane</keyword>
<keyword evidence="9" id="KW-1185">Reference proteome</keyword>
<evidence type="ECO:0000256" key="3">
    <source>
        <dbReference type="ARBA" id="ARBA00022989"/>
    </source>
</evidence>
<keyword evidence="6" id="KW-0732">Signal</keyword>
<evidence type="ECO:0000256" key="1">
    <source>
        <dbReference type="ARBA" id="ARBA00004127"/>
    </source>
</evidence>
<comment type="caution">
    <text evidence="8">The sequence shown here is derived from an EMBL/GenBank/DDBJ whole genome shotgun (WGS) entry which is preliminary data.</text>
</comment>
<keyword evidence="2 5" id="KW-0812">Transmembrane</keyword>
<feature type="domain" description="HTTM-like" evidence="7">
    <location>
        <begin position="4"/>
        <end position="328"/>
    </location>
</feature>
<feature type="transmembrane region" description="Helical" evidence="5">
    <location>
        <begin position="68"/>
        <end position="89"/>
    </location>
</feature>
<evidence type="ECO:0000256" key="5">
    <source>
        <dbReference type="SAM" id="Phobius"/>
    </source>
</evidence>
<dbReference type="PANTHER" id="PTHR39535:SF3">
    <property type="entry name" value="HTTM DOMAIN-CONTAINING PROTEIN"/>
    <property type="match status" value="1"/>
</dbReference>
<dbReference type="InParanoid" id="A0A152A7R6"/>
<dbReference type="OrthoDB" id="15875at2759"/>
<proteinExistence type="predicted"/>
<feature type="transmembrane region" description="Helical" evidence="5">
    <location>
        <begin position="203"/>
        <end position="224"/>
    </location>
</feature>
<feature type="chain" id="PRO_5007593735" description="HTTM-like domain-containing protein" evidence="6">
    <location>
        <begin position="21"/>
        <end position="705"/>
    </location>
</feature>
<dbReference type="FunCoup" id="A0A152A7R6">
    <property type="interactions" value="3"/>
</dbReference>
<dbReference type="AlphaFoldDB" id="A0A152A7R6"/>
<name>A0A152A7R6_TIELA</name>
<evidence type="ECO:0000313" key="8">
    <source>
        <dbReference type="EMBL" id="KYR02175.1"/>
    </source>
</evidence>
<dbReference type="SMART" id="SM00752">
    <property type="entry name" value="HTTM"/>
    <property type="match status" value="1"/>
</dbReference>
<feature type="transmembrane region" description="Helical" evidence="5">
    <location>
        <begin position="526"/>
        <end position="545"/>
    </location>
</feature>
<gene>
    <name evidence="8" type="ORF">DLAC_00989</name>
</gene>
<evidence type="ECO:0000256" key="6">
    <source>
        <dbReference type="SAM" id="SignalP"/>
    </source>
</evidence>
<dbReference type="PANTHER" id="PTHR39535">
    <property type="entry name" value="SPORULATION-DELAYING PROTEIN SDPB"/>
    <property type="match status" value="1"/>
</dbReference>
<evidence type="ECO:0000256" key="4">
    <source>
        <dbReference type="ARBA" id="ARBA00023136"/>
    </source>
</evidence>
<evidence type="ECO:0000313" key="9">
    <source>
        <dbReference type="Proteomes" id="UP000076078"/>
    </source>
</evidence>
<dbReference type="InterPro" id="IPR052964">
    <property type="entry name" value="Sporulation_signal_mat"/>
</dbReference>